<name>A0A364Y9C5_9BACT</name>
<feature type="transmembrane region" description="Helical" evidence="1">
    <location>
        <begin position="60"/>
        <end position="79"/>
    </location>
</feature>
<evidence type="ECO:0000313" key="3">
    <source>
        <dbReference type="EMBL" id="RAW03065.1"/>
    </source>
</evidence>
<accession>A0A364Y9C5</accession>
<evidence type="ECO:0000313" key="4">
    <source>
        <dbReference type="Proteomes" id="UP000251889"/>
    </source>
</evidence>
<dbReference type="OrthoDB" id="9808690at2"/>
<dbReference type="RefSeq" id="WP_112745280.1">
    <property type="nucleotide sequence ID" value="NZ_QMFY01000001.1"/>
</dbReference>
<feature type="transmembrane region" description="Helical" evidence="1">
    <location>
        <begin position="139"/>
        <end position="158"/>
    </location>
</feature>
<comment type="caution">
    <text evidence="3">The sequence shown here is derived from an EMBL/GenBank/DDBJ whole genome shotgun (WGS) entry which is preliminary data.</text>
</comment>
<dbReference type="Proteomes" id="UP000251889">
    <property type="component" value="Unassembled WGS sequence"/>
</dbReference>
<sequence length="169" mass="19142">MSKDVQIPALTLFDQILEVFGALFLLSSIGIPIFFFQKLPAVIPIHFDFAGVPNGTGSKINVLIAPALGAAVYVGIFLVKRYSNRMNYPVPVTDANRATLLKLSLRMMRWIRVIIAIFFTLLVVSMVRVGLGYDERADMFLMIYFLLALIAVVSYYMYQMIQQHKEPEE</sequence>
<dbReference type="Pfam" id="PF07853">
    <property type="entry name" value="DUF1648"/>
    <property type="match status" value="1"/>
</dbReference>
<keyword evidence="1" id="KW-0472">Membrane</keyword>
<evidence type="ECO:0000256" key="1">
    <source>
        <dbReference type="SAM" id="Phobius"/>
    </source>
</evidence>
<feature type="transmembrane region" description="Helical" evidence="1">
    <location>
        <begin position="110"/>
        <end position="133"/>
    </location>
</feature>
<dbReference type="EMBL" id="QMFY01000001">
    <property type="protein sequence ID" value="RAW03065.1"/>
    <property type="molecule type" value="Genomic_DNA"/>
</dbReference>
<reference evidence="3 4" key="1">
    <citation type="submission" date="2018-06" db="EMBL/GenBank/DDBJ databases">
        <title>Chryseolinea flavus sp. nov., a member of the phylum Bacteroidetes isolated from soil.</title>
        <authorList>
            <person name="Li Y."/>
            <person name="Wang J."/>
        </authorList>
    </citation>
    <scope>NUCLEOTIDE SEQUENCE [LARGE SCALE GENOMIC DNA]</scope>
    <source>
        <strain evidence="3 4">SDU1-6</strain>
    </source>
</reference>
<protein>
    <recommendedName>
        <fullName evidence="2">DUF1648 domain-containing protein</fullName>
    </recommendedName>
</protein>
<feature type="domain" description="DUF1648" evidence="2">
    <location>
        <begin position="23"/>
        <end position="69"/>
    </location>
</feature>
<dbReference type="InterPro" id="IPR012867">
    <property type="entry name" value="DUF1648"/>
</dbReference>
<keyword evidence="1" id="KW-0812">Transmembrane</keyword>
<gene>
    <name evidence="3" type="ORF">DQQ10_02910</name>
</gene>
<dbReference type="AlphaFoldDB" id="A0A364Y9C5"/>
<organism evidence="3 4">
    <name type="scientific">Pseudochryseolinea flava</name>
    <dbReference type="NCBI Taxonomy" id="2059302"/>
    <lineage>
        <taxon>Bacteria</taxon>
        <taxon>Pseudomonadati</taxon>
        <taxon>Bacteroidota</taxon>
        <taxon>Cytophagia</taxon>
        <taxon>Cytophagales</taxon>
        <taxon>Fulvivirgaceae</taxon>
        <taxon>Pseudochryseolinea</taxon>
    </lineage>
</organism>
<evidence type="ECO:0000259" key="2">
    <source>
        <dbReference type="Pfam" id="PF07853"/>
    </source>
</evidence>
<proteinExistence type="predicted"/>
<keyword evidence="4" id="KW-1185">Reference proteome</keyword>
<keyword evidence="1" id="KW-1133">Transmembrane helix</keyword>
<feature type="transmembrane region" description="Helical" evidence="1">
    <location>
        <begin position="12"/>
        <end position="35"/>
    </location>
</feature>